<feature type="transmembrane region" description="Helical" evidence="9">
    <location>
        <begin position="127"/>
        <end position="149"/>
    </location>
</feature>
<comment type="caution">
    <text evidence="10">The sequence shown here is derived from an EMBL/GenBank/DDBJ whole genome shotgun (WGS) entry which is preliminary data.</text>
</comment>
<evidence type="ECO:0000256" key="1">
    <source>
        <dbReference type="ARBA" id="ARBA00004429"/>
    </source>
</evidence>
<evidence type="ECO:0000256" key="5">
    <source>
        <dbReference type="ARBA" id="ARBA00022692"/>
    </source>
</evidence>
<dbReference type="RefSeq" id="WP_139526970.1">
    <property type="nucleotide sequence ID" value="NZ_CP048602.1"/>
</dbReference>
<keyword evidence="6 9" id="KW-1133">Transmembrane helix</keyword>
<proteinExistence type="inferred from homology"/>
<organism evidence="10 11">
    <name type="scientific">Vreelandella piezotolerans</name>
    <dbReference type="NCBI Taxonomy" id="2609667"/>
    <lineage>
        <taxon>Bacteria</taxon>
        <taxon>Pseudomonadati</taxon>
        <taxon>Pseudomonadota</taxon>
        <taxon>Gammaproteobacteria</taxon>
        <taxon>Oceanospirillales</taxon>
        <taxon>Halomonadaceae</taxon>
        <taxon>Vreelandella</taxon>
    </lineage>
</organism>
<feature type="transmembrane region" description="Helical" evidence="9">
    <location>
        <begin position="97"/>
        <end position="115"/>
    </location>
</feature>
<reference evidence="10 11" key="1">
    <citation type="submission" date="2019-09" db="EMBL/GenBank/DDBJ databases">
        <title>The Halomonas whole genome shotgun (WGS).</title>
        <authorList>
            <person name="Xie Z."/>
        </authorList>
    </citation>
    <scope>NUCLEOTIDE SEQUENCE [LARGE SCALE GENOMIC DNA]</scope>
    <source>
        <strain evidence="10 11">NBT06E8</strain>
    </source>
</reference>
<dbReference type="EMBL" id="VWRT01000004">
    <property type="protein sequence ID" value="KAE8438958.1"/>
    <property type="molecule type" value="Genomic_DNA"/>
</dbReference>
<dbReference type="InterPro" id="IPR007272">
    <property type="entry name" value="Sulf_transp_TsuA/YedE"/>
</dbReference>
<keyword evidence="7 9" id="KW-0472">Membrane</keyword>
<evidence type="ECO:0000256" key="7">
    <source>
        <dbReference type="ARBA" id="ARBA00023136"/>
    </source>
</evidence>
<keyword evidence="3" id="KW-1003">Cell membrane</keyword>
<evidence type="ECO:0000256" key="3">
    <source>
        <dbReference type="ARBA" id="ARBA00022475"/>
    </source>
</evidence>
<dbReference type="PANTHER" id="PTHR30574:SF1">
    <property type="entry name" value="SULPHUR TRANSPORT DOMAIN-CONTAINING PROTEIN"/>
    <property type="match status" value="1"/>
</dbReference>
<evidence type="ECO:0000256" key="2">
    <source>
        <dbReference type="ARBA" id="ARBA00022448"/>
    </source>
</evidence>
<sequence length="157" mass="15089">MNETANGLASLQGLMGGVLIGLSAVWLMGALGRIAGISGIIGGLMTQRPRGDSAWRMAFLAGLVSGPLLVMAAGGGLGNVAGVPGAVIGEPAGGVPLMLLAGLLVGVGTGLGSGCTSGHGVCGLARLAPRSMAATVTFLVAAIATVYVVRHVMGGGA</sequence>
<feature type="transmembrane region" description="Helical" evidence="9">
    <location>
        <begin position="20"/>
        <end position="45"/>
    </location>
</feature>
<evidence type="ECO:0000256" key="9">
    <source>
        <dbReference type="SAM" id="Phobius"/>
    </source>
</evidence>
<name>A0ABQ6XAB4_9GAMM</name>
<evidence type="ECO:0000256" key="8">
    <source>
        <dbReference type="ARBA" id="ARBA00035655"/>
    </source>
</evidence>
<comment type="subcellular location">
    <subcellularLocation>
        <location evidence="1">Cell inner membrane</location>
        <topology evidence="1">Multi-pass membrane protein</topology>
    </subcellularLocation>
</comment>
<evidence type="ECO:0000256" key="6">
    <source>
        <dbReference type="ARBA" id="ARBA00022989"/>
    </source>
</evidence>
<feature type="transmembrane region" description="Helical" evidence="9">
    <location>
        <begin position="57"/>
        <end position="77"/>
    </location>
</feature>
<evidence type="ECO:0000313" key="10">
    <source>
        <dbReference type="EMBL" id="KAE8438958.1"/>
    </source>
</evidence>
<dbReference type="Proteomes" id="UP000466130">
    <property type="component" value="Unassembled WGS sequence"/>
</dbReference>
<keyword evidence="5 9" id="KW-0812">Transmembrane</keyword>
<keyword evidence="4" id="KW-0997">Cell inner membrane</keyword>
<evidence type="ECO:0000313" key="11">
    <source>
        <dbReference type="Proteomes" id="UP000466130"/>
    </source>
</evidence>
<keyword evidence="11" id="KW-1185">Reference proteome</keyword>
<gene>
    <name evidence="10" type="ORF">F1978_05510</name>
</gene>
<keyword evidence="2" id="KW-0813">Transport</keyword>
<protein>
    <submittedName>
        <fullName evidence="10">YeeE/YedE family protein</fullName>
    </submittedName>
</protein>
<comment type="similarity">
    <text evidence="8">Belongs to the TsuA/YedE (TC 9.B.102) family.</text>
</comment>
<accession>A0ABQ6XAB4</accession>
<dbReference type="PANTHER" id="PTHR30574">
    <property type="entry name" value="INNER MEMBRANE PROTEIN YEDE"/>
    <property type="match status" value="1"/>
</dbReference>
<evidence type="ECO:0000256" key="4">
    <source>
        <dbReference type="ARBA" id="ARBA00022519"/>
    </source>
</evidence>